<dbReference type="Pfam" id="PF10117">
    <property type="entry name" value="McrBC"/>
    <property type="match status" value="1"/>
</dbReference>
<evidence type="ECO:0000313" key="1">
    <source>
        <dbReference type="EMBL" id="MBP2397629.1"/>
    </source>
</evidence>
<keyword evidence="2" id="KW-1185">Reference proteome</keyword>
<dbReference type="RefSeq" id="WP_229777478.1">
    <property type="nucleotide sequence ID" value="NZ_BMPH01000021.1"/>
</dbReference>
<accession>A0ABS4XM96</accession>
<evidence type="ECO:0000313" key="2">
    <source>
        <dbReference type="Proteomes" id="UP001195422"/>
    </source>
</evidence>
<dbReference type="Proteomes" id="UP001195422">
    <property type="component" value="Unassembled WGS sequence"/>
</dbReference>
<sequence>MIFDELETHPQTVELSADEALALQDSKLLNVSRAWGGGWNISPTGLVGAVQVDDLLIEVRPKARVGLNRLMFLLGYAADPGFREDDVDAEEKPDLFTAITHSFVRQCERALKRGPISSYVTVDDSLRVLRGRIRVGDQLSRHLGLPVPLEVTYDEFTMDIGENRILRSALRMLLCLPGGSPEIRSRLSHLDRKLDGVGFLLKGNPLPEWQETKANGHYVAALRLASLVLNSLSVEAGKGGLRMSSFAVEMQNVFEDFVTVALGEAFASFPGTVHAQFESHLDEINPGSKPRTKMYVDAVYCESGLPRIVFDAKYKASFSGNYSNPDEYQMLAYCTALEVPRAWLLYAGSGKPRLVKVRNTSKEIVHFPLDLSLSPGRLLDRVHQLAAIAHKAQATAYG</sequence>
<protein>
    <submittedName>
        <fullName evidence="1">5-methylcytosine-specific restriction enzyme subunit McrC</fullName>
    </submittedName>
</protein>
<organism evidence="1 2">
    <name type="scientific">Glutamicibacter protophormiae</name>
    <name type="common">Brevibacterium protophormiae</name>
    <dbReference type="NCBI Taxonomy" id="37930"/>
    <lineage>
        <taxon>Bacteria</taxon>
        <taxon>Bacillati</taxon>
        <taxon>Actinomycetota</taxon>
        <taxon>Actinomycetes</taxon>
        <taxon>Micrococcales</taxon>
        <taxon>Micrococcaceae</taxon>
        <taxon>Glutamicibacter</taxon>
    </lineage>
</organism>
<name>A0ABS4XM96_GLUPR</name>
<reference evidence="1 2" key="1">
    <citation type="submission" date="2021-03" db="EMBL/GenBank/DDBJ databases">
        <title>Sequencing the genomes of 1000 actinobacteria strains.</title>
        <authorList>
            <person name="Klenk H.-P."/>
        </authorList>
    </citation>
    <scope>NUCLEOTIDE SEQUENCE [LARGE SCALE GENOMIC DNA]</scope>
    <source>
        <strain evidence="1 2">DSM 20168</strain>
    </source>
</reference>
<gene>
    <name evidence="1" type="ORF">JOF39_000710</name>
</gene>
<proteinExistence type="predicted"/>
<comment type="caution">
    <text evidence="1">The sequence shown here is derived from an EMBL/GenBank/DDBJ whole genome shotgun (WGS) entry which is preliminary data.</text>
</comment>
<dbReference type="PANTHER" id="PTHR38733:SF1">
    <property type="entry name" value="TYPE IV METHYL-DIRECTED RESTRICTION ENZYME ECOKMCRBC"/>
    <property type="match status" value="1"/>
</dbReference>
<dbReference type="EMBL" id="JAGIOJ010000001">
    <property type="protein sequence ID" value="MBP2397629.1"/>
    <property type="molecule type" value="Genomic_DNA"/>
</dbReference>
<dbReference type="PANTHER" id="PTHR38733">
    <property type="entry name" value="PROTEIN MCRC"/>
    <property type="match status" value="1"/>
</dbReference>
<dbReference type="InterPro" id="IPR019292">
    <property type="entry name" value="McrC"/>
</dbReference>